<feature type="compositionally biased region" description="Polar residues" evidence="2">
    <location>
        <begin position="253"/>
        <end position="272"/>
    </location>
</feature>
<gene>
    <name evidence="4" type="ORF">CLLU_35120</name>
</gene>
<evidence type="ECO:0000313" key="4">
    <source>
        <dbReference type="EMBL" id="PRR79490.1"/>
    </source>
</evidence>
<dbReference type="Pfam" id="PF01497">
    <property type="entry name" value="Peripla_BP_2"/>
    <property type="match status" value="1"/>
</dbReference>
<dbReference type="SUPFAM" id="SSF53807">
    <property type="entry name" value="Helical backbone' metal receptor"/>
    <property type="match status" value="1"/>
</dbReference>
<dbReference type="PANTHER" id="PTHR30535">
    <property type="entry name" value="VITAMIN B12-BINDING PROTEIN"/>
    <property type="match status" value="1"/>
</dbReference>
<dbReference type="OrthoDB" id="9787830at2"/>
<evidence type="ECO:0000313" key="5">
    <source>
        <dbReference type="Proteomes" id="UP000237798"/>
    </source>
</evidence>
<comment type="caution">
    <text evidence="4">The sequence shown here is derived from an EMBL/GenBank/DDBJ whole genome shotgun (WGS) entry which is preliminary data.</text>
</comment>
<dbReference type="PROSITE" id="PS51257">
    <property type="entry name" value="PROKAR_LIPOPROTEIN"/>
    <property type="match status" value="1"/>
</dbReference>
<name>A0A2T0B6H8_9CLOT</name>
<dbReference type="InterPro" id="IPR050902">
    <property type="entry name" value="ABC_Transporter_SBP"/>
</dbReference>
<dbReference type="PROSITE" id="PS50983">
    <property type="entry name" value="FE_B12_PBP"/>
    <property type="match status" value="1"/>
</dbReference>
<dbReference type="EMBL" id="PVXP01000104">
    <property type="protein sequence ID" value="PRR79490.1"/>
    <property type="molecule type" value="Genomic_DNA"/>
</dbReference>
<dbReference type="Gene3D" id="3.40.50.1980">
    <property type="entry name" value="Nitrogenase molybdenum iron protein domain"/>
    <property type="match status" value="2"/>
</dbReference>
<comment type="similarity">
    <text evidence="1">Belongs to the bacterial solute-binding protein 8 family.</text>
</comment>
<dbReference type="InterPro" id="IPR002491">
    <property type="entry name" value="ABC_transptr_periplasmic_BD"/>
</dbReference>
<evidence type="ECO:0000259" key="3">
    <source>
        <dbReference type="PROSITE" id="PS50983"/>
    </source>
</evidence>
<dbReference type="RefSeq" id="WP_106011051.1">
    <property type="nucleotide sequence ID" value="NZ_PVXP01000104.1"/>
</dbReference>
<feature type="compositionally biased region" description="Polar residues" evidence="2">
    <location>
        <begin position="29"/>
        <end position="51"/>
    </location>
</feature>
<sequence>MKKLKARGIPLILIIVFIVVAGAGCGNGNSSQSDKQSNNTAQNSTTPSTRTIVDGTGKNVTIPYKVERVAAGGALNQVVLLVGGADKLVATAENVQIGFFPKVYPRIKKIPAAYTGKSGPGTLDMEIVLKTNPQVVFGGTTGSAEQEKLKKSNIAFLGLKLNTPEDIKSTVSMVGKVLGKDGEEKAQKFNEYYDGNLKYVEDKTESAEKVKVFAATGSPKGQITTIAGNDINSSYIEAAGGTNIVAEKFPGDKSNSQSASVDNEILNLNSAD</sequence>
<protein>
    <submittedName>
        <fullName evidence="4">Corrinoid ABC transporter substrate-binding protein</fullName>
    </submittedName>
</protein>
<proteinExistence type="inferred from homology"/>
<feature type="domain" description="Fe/B12 periplasmic-binding" evidence="3">
    <location>
        <begin position="67"/>
        <end position="272"/>
    </location>
</feature>
<dbReference type="AlphaFoldDB" id="A0A2T0B6H8"/>
<evidence type="ECO:0000256" key="2">
    <source>
        <dbReference type="SAM" id="MobiDB-lite"/>
    </source>
</evidence>
<reference evidence="4 5" key="1">
    <citation type="submission" date="2018-03" db="EMBL/GenBank/DDBJ databases">
        <title>Genome sequence of Clostridium luticellarii DSM 29923.</title>
        <authorList>
            <person name="Poehlein A."/>
            <person name="Daniel R."/>
        </authorList>
    </citation>
    <scope>NUCLEOTIDE SEQUENCE [LARGE SCALE GENOMIC DNA]</scope>
    <source>
        <strain evidence="4 5">DSM 29923</strain>
    </source>
</reference>
<feature type="region of interest" description="Disordered" evidence="2">
    <location>
        <begin position="250"/>
        <end position="272"/>
    </location>
</feature>
<evidence type="ECO:0000256" key="1">
    <source>
        <dbReference type="ARBA" id="ARBA00008814"/>
    </source>
</evidence>
<dbReference type="PANTHER" id="PTHR30535:SF34">
    <property type="entry name" value="MOLYBDATE-BINDING PROTEIN MOLA"/>
    <property type="match status" value="1"/>
</dbReference>
<accession>A0A2T0B6H8</accession>
<organism evidence="4 5">
    <name type="scientific">Clostridium luticellarii</name>
    <dbReference type="NCBI Taxonomy" id="1691940"/>
    <lineage>
        <taxon>Bacteria</taxon>
        <taxon>Bacillati</taxon>
        <taxon>Bacillota</taxon>
        <taxon>Clostridia</taxon>
        <taxon>Eubacteriales</taxon>
        <taxon>Clostridiaceae</taxon>
        <taxon>Clostridium</taxon>
    </lineage>
</organism>
<feature type="region of interest" description="Disordered" evidence="2">
    <location>
        <begin position="29"/>
        <end position="54"/>
    </location>
</feature>
<keyword evidence="5" id="KW-1185">Reference proteome</keyword>
<dbReference type="Proteomes" id="UP000237798">
    <property type="component" value="Unassembled WGS sequence"/>
</dbReference>